<reference evidence="1" key="1">
    <citation type="journal article" date="2021" name="Proc. Natl. Acad. Sci. U.S.A.">
        <title>A Catalog of Tens of Thousands of Viruses from Human Metagenomes Reveals Hidden Associations with Chronic Diseases.</title>
        <authorList>
            <person name="Tisza M.J."/>
            <person name="Buck C.B."/>
        </authorList>
    </citation>
    <scope>NUCLEOTIDE SEQUENCE</scope>
    <source>
        <strain evidence="1">CtGAB12</strain>
    </source>
</reference>
<sequence>MIYYYPMRLLKNSRWYHMSYSQLAQQLVKNRIYKINFDYSAFHTKGYIRVHEELSNIVERFSETYTGHIARADIYECLLENLEKTIDKYGLVSDFYICDDYLNIVIKFIWS</sequence>
<name>A0A8S5SPF0_9CAUD</name>
<protein>
    <submittedName>
        <fullName evidence="1">Uncharacterized protein</fullName>
    </submittedName>
</protein>
<evidence type="ECO:0000313" key="1">
    <source>
        <dbReference type="EMBL" id="DAF52924.1"/>
    </source>
</evidence>
<proteinExistence type="predicted"/>
<dbReference type="EMBL" id="BK032644">
    <property type="protein sequence ID" value="DAF52924.1"/>
    <property type="molecule type" value="Genomic_DNA"/>
</dbReference>
<organism evidence="1">
    <name type="scientific">Caudovirales sp. ctGAB12</name>
    <dbReference type="NCBI Taxonomy" id="2827632"/>
    <lineage>
        <taxon>Viruses</taxon>
        <taxon>Duplodnaviria</taxon>
        <taxon>Heunggongvirae</taxon>
        <taxon>Uroviricota</taxon>
        <taxon>Caudoviricetes</taxon>
    </lineage>
</organism>
<accession>A0A8S5SPF0</accession>